<dbReference type="PRINTS" id="PR00155">
    <property type="entry name" value="AMICYANIN"/>
</dbReference>
<reference evidence="11 12" key="1">
    <citation type="submission" date="2016-08" db="EMBL/GenBank/DDBJ databases">
        <authorList>
            <person name="Seilhamer J.J."/>
        </authorList>
    </citation>
    <scope>NUCLEOTIDE SEQUENCE [LARGE SCALE GENOMIC DNA]</scope>
    <source>
        <strain evidence="11 12">PH27A</strain>
    </source>
</reference>
<dbReference type="InterPro" id="IPR028871">
    <property type="entry name" value="BlueCu_1_BS"/>
</dbReference>
<sequence length="131" mass="14488">MAADHQIHMLNYGDQGGMVFEPGYLQVAPGDTVTFVPDNTGHSVKSQWLPEGVEPWQSPLNEPFTVTLDQEGVYLYFCPPHLMMNMTGVIQVGDSAGQQAEVEKAASGLSRRAFQNKGRLADYMQKISWAK</sequence>
<dbReference type="InterPro" id="IPR008972">
    <property type="entry name" value="Cupredoxin"/>
</dbReference>
<evidence type="ECO:0000256" key="3">
    <source>
        <dbReference type="ARBA" id="ARBA00022448"/>
    </source>
</evidence>
<dbReference type="PRINTS" id="PR00156">
    <property type="entry name" value="COPPERBLUE"/>
</dbReference>
<dbReference type="PROSITE" id="PS00196">
    <property type="entry name" value="COPPER_BLUE"/>
    <property type="match status" value="1"/>
</dbReference>
<dbReference type="Gene3D" id="2.60.40.420">
    <property type="entry name" value="Cupredoxins - blue copper proteins"/>
    <property type="match status" value="1"/>
</dbReference>
<dbReference type="SUPFAM" id="SSF49503">
    <property type="entry name" value="Cupredoxins"/>
    <property type="match status" value="1"/>
</dbReference>
<keyword evidence="12" id="KW-1185">Reference proteome</keyword>
<gene>
    <name evidence="11" type="ORF">BFW38_04595</name>
</gene>
<evidence type="ECO:0000256" key="5">
    <source>
        <dbReference type="ARBA" id="ARBA00022764"/>
    </source>
</evidence>
<evidence type="ECO:0000313" key="12">
    <source>
        <dbReference type="Proteomes" id="UP000094291"/>
    </source>
</evidence>
<evidence type="ECO:0000313" key="11">
    <source>
        <dbReference type="EMBL" id="ODC05187.1"/>
    </source>
</evidence>
<dbReference type="OrthoDB" id="9757546at2"/>
<dbReference type="GO" id="GO:0005507">
    <property type="term" value="F:copper ion binding"/>
    <property type="evidence" value="ECO:0007669"/>
    <property type="project" value="UniProtKB-UniRule"/>
</dbReference>
<dbReference type="InterPro" id="IPR002386">
    <property type="entry name" value="Amicyanin/Pseudoazurin"/>
</dbReference>
<comment type="subcellular location">
    <subcellularLocation>
        <location evidence="1">Periplasm</location>
    </subcellularLocation>
</comment>
<keyword evidence="6" id="KW-0249">Electron transport</keyword>
<comment type="cofactor">
    <cofactor evidence="9">
        <name>Cu cation</name>
        <dbReference type="ChEBI" id="CHEBI:23378"/>
    </cofactor>
    <text evidence="9">Binds 1 copper ion per subunit.</text>
</comment>
<feature type="domain" description="Blue (type 1) copper" evidence="10">
    <location>
        <begin position="8"/>
        <end position="92"/>
    </location>
</feature>
<dbReference type="Pfam" id="PF00127">
    <property type="entry name" value="Copper-bind"/>
    <property type="match status" value="1"/>
</dbReference>
<organism evidence="11 12">
    <name type="scientific">Terasakiispira papahanaumokuakeensis</name>
    <dbReference type="NCBI Taxonomy" id="197479"/>
    <lineage>
        <taxon>Bacteria</taxon>
        <taxon>Pseudomonadati</taxon>
        <taxon>Pseudomonadota</taxon>
        <taxon>Gammaproteobacteria</taxon>
        <taxon>Oceanospirillales</taxon>
        <taxon>Terasakiispira</taxon>
    </lineage>
</organism>
<keyword evidence="5" id="KW-0574">Periplasm</keyword>
<feature type="binding site" evidence="9">
    <location>
        <position position="86"/>
    </location>
    <ligand>
        <name>Cu cation</name>
        <dbReference type="ChEBI" id="CHEBI:23378"/>
    </ligand>
</feature>
<proteinExistence type="predicted"/>
<dbReference type="GO" id="GO:0042597">
    <property type="term" value="C:periplasmic space"/>
    <property type="evidence" value="ECO:0007669"/>
    <property type="project" value="UniProtKB-SubCell"/>
</dbReference>
<evidence type="ECO:0000259" key="10">
    <source>
        <dbReference type="Pfam" id="PF00127"/>
    </source>
</evidence>
<evidence type="ECO:0000256" key="2">
    <source>
        <dbReference type="ARBA" id="ARBA00016984"/>
    </source>
</evidence>
<dbReference type="EMBL" id="MDTQ01000001">
    <property type="protein sequence ID" value="ODC05187.1"/>
    <property type="molecule type" value="Genomic_DNA"/>
</dbReference>
<evidence type="ECO:0000256" key="1">
    <source>
        <dbReference type="ARBA" id="ARBA00004418"/>
    </source>
</evidence>
<dbReference type="STRING" id="197479.BFW38_04595"/>
<keyword evidence="4 9" id="KW-0479">Metal-binding</keyword>
<dbReference type="InterPro" id="IPR000923">
    <property type="entry name" value="BlueCu_1"/>
</dbReference>
<evidence type="ECO:0000256" key="9">
    <source>
        <dbReference type="PIRSR" id="PIRSR602386-1"/>
    </source>
</evidence>
<dbReference type="NCBIfam" id="TIGR02375">
    <property type="entry name" value="pseudoazurin"/>
    <property type="match status" value="1"/>
</dbReference>
<keyword evidence="3" id="KW-0813">Transport</keyword>
<dbReference type="AlphaFoldDB" id="A0A1E2VDX9"/>
<dbReference type="InterPro" id="IPR012745">
    <property type="entry name" value="Pseudoazurin"/>
</dbReference>
<protein>
    <recommendedName>
        <fullName evidence="2 8">Pseudoazurin</fullName>
    </recommendedName>
</protein>
<name>A0A1E2VDX9_9GAMM</name>
<comment type="caution">
    <text evidence="11">The sequence shown here is derived from an EMBL/GenBank/DDBJ whole genome shotgun (WGS) entry which is preliminary data.</text>
</comment>
<evidence type="ECO:0000256" key="8">
    <source>
        <dbReference type="NCBIfam" id="TIGR02375"/>
    </source>
</evidence>
<feature type="binding site" evidence="9">
    <location>
        <position position="81"/>
    </location>
    <ligand>
        <name>Cu cation</name>
        <dbReference type="ChEBI" id="CHEBI:23378"/>
    </ligand>
</feature>
<evidence type="ECO:0000256" key="6">
    <source>
        <dbReference type="ARBA" id="ARBA00022982"/>
    </source>
</evidence>
<feature type="binding site" evidence="9">
    <location>
        <position position="42"/>
    </location>
    <ligand>
        <name>Cu cation</name>
        <dbReference type="ChEBI" id="CHEBI:23378"/>
    </ligand>
</feature>
<evidence type="ECO:0000256" key="4">
    <source>
        <dbReference type="ARBA" id="ARBA00022723"/>
    </source>
</evidence>
<evidence type="ECO:0000256" key="7">
    <source>
        <dbReference type="ARBA" id="ARBA00023008"/>
    </source>
</evidence>
<dbReference type="InterPro" id="IPR001235">
    <property type="entry name" value="Copper_blue_Plastocyanin"/>
</dbReference>
<keyword evidence="7 9" id="KW-0186">Copper</keyword>
<dbReference type="Proteomes" id="UP000094291">
    <property type="component" value="Unassembled WGS sequence"/>
</dbReference>
<feature type="binding site" evidence="9">
    <location>
        <position position="78"/>
    </location>
    <ligand>
        <name>Cu cation</name>
        <dbReference type="ChEBI" id="CHEBI:23378"/>
    </ligand>
</feature>
<accession>A0A1E2VDX9</accession>
<dbReference type="GO" id="GO:0009055">
    <property type="term" value="F:electron transfer activity"/>
    <property type="evidence" value="ECO:0007669"/>
    <property type="project" value="InterPro"/>
</dbReference>